<evidence type="ECO:0000256" key="6">
    <source>
        <dbReference type="ARBA" id="ARBA00023136"/>
    </source>
</evidence>
<dbReference type="Gene3D" id="1.10.3720.10">
    <property type="entry name" value="MetI-like"/>
    <property type="match status" value="1"/>
</dbReference>
<feature type="transmembrane region" description="Helical" evidence="7">
    <location>
        <begin position="102"/>
        <end position="128"/>
    </location>
</feature>
<dbReference type="GO" id="GO:0055085">
    <property type="term" value="P:transmembrane transport"/>
    <property type="evidence" value="ECO:0007669"/>
    <property type="project" value="InterPro"/>
</dbReference>
<comment type="subcellular location">
    <subcellularLocation>
        <location evidence="1 7">Cell membrane</location>
        <topology evidence="1 7">Multi-pass membrane protein</topology>
    </subcellularLocation>
</comment>
<evidence type="ECO:0000256" key="2">
    <source>
        <dbReference type="ARBA" id="ARBA00022448"/>
    </source>
</evidence>
<gene>
    <name evidence="9" type="ORF">SAMN02745729_101351</name>
</gene>
<evidence type="ECO:0000256" key="5">
    <source>
        <dbReference type="ARBA" id="ARBA00022989"/>
    </source>
</evidence>
<dbReference type="PROSITE" id="PS50928">
    <property type="entry name" value="ABC_TM1"/>
    <property type="match status" value="1"/>
</dbReference>
<dbReference type="PANTHER" id="PTHR43386:SF1">
    <property type="entry name" value="D,D-DIPEPTIDE TRANSPORT SYSTEM PERMEASE PROTEIN DDPC-RELATED"/>
    <property type="match status" value="1"/>
</dbReference>
<proteinExistence type="inferred from homology"/>
<dbReference type="InterPro" id="IPR050366">
    <property type="entry name" value="BP-dependent_transpt_permease"/>
</dbReference>
<evidence type="ECO:0000256" key="4">
    <source>
        <dbReference type="ARBA" id="ARBA00022692"/>
    </source>
</evidence>
<keyword evidence="6 7" id="KW-0472">Membrane</keyword>
<dbReference type="SUPFAM" id="SSF161098">
    <property type="entry name" value="MetI-like"/>
    <property type="match status" value="1"/>
</dbReference>
<accession>A0A1H3Y298</accession>
<evidence type="ECO:0000313" key="9">
    <source>
        <dbReference type="EMBL" id="SEA05736.1"/>
    </source>
</evidence>
<dbReference type="AlphaFoldDB" id="A0A1H3Y298"/>
<reference evidence="10" key="1">
    <citation type="submission" date="2016-10" db="EMBL/GenBank/DDBJ databases">
        <authorList>
            <person name="Varghese N."/>
            <person name="Submissions S."/>
        </authorList>
    </citation>
    <scope>NUCLEOTIDE SEQUENCE [LARGE SCALE GENOMIC DNA]</scope>
    <source>
        <strain evidence="10">DSM 11526</strain>
    </source>
</reference>
<evidence type="ECO:0000259" key="8">
    <source>
        <dbReference type="PROSITE" id="PS50928"/>
    </source>
</evidence>
<sequence length="256" mass="28537">MNARLFFMALALFGLLIWWLDWPQVEMSVHILQPPSVKYWLGTDTLGQDVLLRLLEALPGTLLVAICCGILPLAAGLGLASVSTFCGGLVDRALLKLTDIFMIIPSILPLMIMSALLEPGVSTVIILISALSWPDDFRVLRAAIQRQLFSDAVLSARHFGAARFYLLRRHVWPVLFPLMEALLLQNARRAIMLSAGLAFLGLTDPRLANWGTLLLEAQERIHHPAFWWMLPGPLCAMTLLILLLNNFNGKRNPEHT</sequence>
<dbReference type="CDD" id="cd06261">
    <property type="entry name" value="TM_PBP2"/>
    <property type="match status" value="1"/>
</dbReference>
<evidence type="ECO:0000256" key="7">
    <source>
        <dbReference type="RuleBase" id="RU363032"/>
    </source>
</evidence>
<evidence type="ECO:0000256" key="3">
    <source>
        <dbReference type="ARBA" id="ARBA00022475"/>
    </source>
</evidence>
<name>A0A1H3Y298_9GAMM</name>
<dbReference type="STRING" id="1122198.SAMN02745729_101351"/>
<feature type="transmembrane region" description="Helical" evidence="7">
    <location>
        <begin position="62"/>
        <end position="90"/>
    </location>
</feature>
<dbReference type="RefSeq" id="WP_091822131.1">
    <property type="nucleotide sequence ID" value="NZ_FNRJ01000001.1"/>
</dbReference>
<keyword evidence="3" id="KW-1003">Cell membrane</keyword>
<comment type="similarity">
    <text evidence="7">Belongs to the binding-protein-dependent transport system permease family.</text>
</comment>
<dbReference type="Pfam" id="PF00528">
    <property type="entry name" value="BPD_transp_1"/>
    <property type="match status" value="1"/>
</dbReference>
<protein>
    <submittedName>
        <fullName evidence="9">Peptide/nickel transport system permease protein</fullName>
    </submittedName>
</protein>
<dbReference type="OrthoDB" id="9805884at2"/>
<dbReference type="PANTHER" id="PTHR43386">
    <property type="entry name" value="OLIGOPEPTIDE TRANSPORT SYSTEM PERMEASE PROTEIN APPC"/>
    <property type="match status" value="1"/>
</dbReference>
<dbReference type="Proteomes" id="UP000242469">
    <property type="component" value="Unassembled WGS sequence"/>
</dbReference>
<feature type="domain" description="ABC transmembrane type-1" evidence="8">
    <location>
        <begin position="58"/>
        <end position="248"/>
    </location>
</feature>
<keyword evidence="10" id="KW-1185">Reference proteome</keyword>
<evidence type="ECO:0000313" key="10">
    <source>
        <dbReference type="Proteomes" id="UP000242469"/>
    </source>
</evidence>
<dbReference type="InterPro" id="IPR000515">
    <property type="entry name" value="MetI-like"/>
</dbReference>
<keyword evidence="2 7" id="KW-0813">Transport</keyword>
<organism evidence="9 10">
    <name type="scientific">Marinobacterium iners DSM 11526</name>
    <dbReference type="NCBI Taxonomy" id="1122198"/>
    <lineage>
        <taxon>Bacteria</taxon>
        <taxon>Pseudomonadati</taxon>
        <taxon>Pseudomonadota</taxon>
        <taxon>Gammaproteobacteria</taxon>
        <taxon>Oceanospirillales</taxon>
        <taxon>Oceanospirillaceae</taxon>
        <taxon>Marinobacterium</taxon>
    </lineage>
</organism>
<dbReference type="EMBL" id="FNRJ01000001">
    <property type="protein sequence ID" value="SEA05736.1"/>
    <property type="molecule type" value="Genomic_DNA"/>
</dbReference>
<dbReference type="InterPro" id="IPR035906">
    <property type="entry name" value="MetI-like_sf"/>
</dbReference>
<keyword evidence="5 7" id="KW-1133">Transmembrane helix</keyword>
<feature type="transmembrane region" description="Helical" evidence="7">
    <location>
        <begin position="225"/>
        <end position="244"/>
    </location>
</feature>
<dbReference type="GO" id="GO:0005886">
    <property type="term" value="C:plasma membrane"/>
    <property type="evidence" value="ECO:0007669"/>
    <property type="project" value="UniProtKB-SubCell"/>
</dbReference>
<keyword evidence="4 7" id="KW-0812">Transmembrane</keyword>
<evidence type="ECO:0000256" key="1">
    <source>
        <dbReference type="ARBA" id="ARBA00004651"/>
    </source>
</evidence>